<reference evidence="1 2" key="1">
    <citation type="journal article" date="2016" name="Mol. Biol. Evol.">
        <title>Comparative Genomics of Early-Diverging Mushroom-Forming Fungi Provides Insights into the Origins of Lignocellulose Decay Capabilities.</title>
        <authorList>
            <person name="Nagy L.G."/>
            <person name="Riley R."/>
            <person name="Tritt A."/>
            <person name="Adam C."/>
            <person name="Daum C."/>
            <person name="Floudas D."/>
            <person name="Sun H."/>
            <person name="Yadav J.S."/>
            <person name="Pangilinan J."/>
            <person name="Larsson K.H."/>
            <person name="Matsuura K."/>
            <person name="Barry K."/>
            <person name="Labutti K."/>
            <person name="Kuo R."/>
            <person name="Ohm R.A."/>
            <person name="Bhattacharya S.S."/>
            <person name="Shirouzu T."/>
            <person name="Yoshinaga Y."/>
            <person name="Martin F.M."/>
            <person name="Grigoriev I.V."/>
            <person name="Hibbett D.S."/>
        </authorList>
    </citation>
    <scope>NUCLEOTIDE SEQUENCE [LARGE SCALE GENOMIC DNA]</scope>
    <source>
        <strain evidence="1 2">CBS 109695</strain>
    </source>
</reference>
<accession>A0A166C019</accession>
<gene>
    <name evidence="1" type="ORF">FIBSPDRAFT_983428</name>
</gene>
<organism evidence="1 2">
    <name type="scientific">Athelia psychrophila</name>
    <dbReference type="NCBI Taxonomy" id="1759441"/>
    <lineage>
        <taxon>Eukaryota</taxon>
        <taxon>Fungi</taxon>
        <taxon>Dikarya</taxon>
        <taxon>Basidiomycota</taxon>
        <taxon>Agaricomycotina</taxon>
        <taxon>Agaricomycetes</taxon>
        <taxon>Agaricomycetidae</taxon>
        <taxon>Atheliales</taxon>
        <taxon>Atheliaceae</taxon>
        <taxon>Athelia</taxon>
    </lineage>
</organism>
<dbReference type="Proteomes" id="UP000076532">
    <property type="component" value="Unassembled WGS sequence"/>
</dbReference>
<sequence>MAAKAGGRDIRIYNRDGLLLYCIFRVFGTSGNVGFTSSADYSTHLVDHCRSSNDQHSPLPLPYGLPIRQPRSIRNSSARSSTPDLGSALQTTTVKRCQIGQGVGRYWTLSPDKRTKTDIERVARLPFAANQSHLFSELPTTVDALRRRHEFMTWHEAFSIQPQTPGSYPRAPNARFKRCTWSTVNAEHAKCQPPSDLRVKAGTVFLS</sequence>
<dbReference type="AlphaFoldDB" id="A0A166C019"/>
<dbReference type="EMBL" id="KV417637">
    <property type="protein sequence ID" value="KZP13152.1"/>
    <property type="molecule type" value="Genomic_DNA"/>
</dbReference>
<keyword evidence="2" id="KW-1185">Reference proteome</keyword>
<name>A0A166C019_9AGAM</name>
<proteinExistence type="predicted"/>
<evidence type="ECO:0000313" key="2">
    <source>
        <dbReference type="Proteomes" id="UP000076532"/>
    </source>
</evidence>
<evidence type="ECO:0000313" key="1">
    <source>
        <dbReference type="EMBL" id="KZP13152.1"/>
    </source>
</evidence>
<protein>
    <submittedName>
        <fullName evidence="1">Uncharacterized protein</fullName>
    </submittedName>
</protein>